<dbReference type="STRING" id="320497.A0U93_07220"/>
<keyword evidence="1" id="KW-0813">Transport</keyword>
<accession>A0A1U9KPL0</accession>
<dbReference type="InterPro" id="IPR050153">
    <property type="entry name" value="Metal_Ion_Import_ABC"/>
</dbReference>
<dbReference type="GO" id="GO:0005524">
    <property type="term" value="F:ATP binding"/>
    <property type="evidence" value="ECO:0007669"/>
    <property type="project" value="UniProtKB-KW"/>
</dbReference>
<dbReference type="Proteomes" id="UP000188604">
    <property type="component" value="Chromosome"/>
</dbReference>
<evidence type="ECO:0000256" key="5">
    <source>
        <dbReference type="ARBA" id="ARBA00023065"/>
    </source>
</evidence>
<keyword evidence="7" id="KW-1185">Reference proteome</keyword>
<dbReference type="PROSITE" id="PS00211">
    <property type="entry name" value="ABC_TRANSPORTER_1"/>
    <property type="match status" value="1"/>
</dbReference>
<organism evidence="6 7">
    <name type="scientific">Neoasaia chiangmaiensis</name>
    <dbReference type="NCBI Taxonomy" id="320497"/>
    <lineage>
        <taxon>Bacteria</taxon>
        <taxon>Pseudomonadati</taxon>
        <taxon>Pseudomonadota</taxon>
        <taxon>Alphaproteobacteria</taxon>
        <taxon>Acetobacterales</taxon>
        <taxon>Acetobacteraceae</taxon>
        <taxon>Neoasaia</taxon>
    </lineage>
</organism>
<dbReference type="OrthoDB" id="9810077at2"/>
<dbReference type="InterPro" id="IPR003439">
    <property type="entry name" value="ABC_transporter-like_ATP-bd"/>
</dbReference>
<dbReference type="PANTHER" id="PTHR42734">
    <property type="entry name" value="METAL TRANSPORT SYSTEM ATP-BINDING PROTEIN TM_0124-RELATED"/>
    <property type="match status" value="1"/>
</dbReference>
<evidence type="ECO:0000313" key="6">
    <source>
        <dbReference type="EMBL" id="AQS87761.1"/>
    </source>
</evidence>
<dbReference type="GO" id="GO:0016887">
    <property type="term" value="F:ATP hydrolysis activity"/>
    <property type="evidence" value="ECO:0007669"/>
    <property type="project" value="InterPro"/>
</dbReference>
<dbReference type="SUPFAM" id="SSF52540">
    <property type="entry name" value="P-loop containing nucleoside triphosphate hydrolases"/>
    <property type="match status" value="1"/>
</dbReference>
<dbReference type="Pfam" id="PF00005">
    <property type="entry name" value="ABC_tran"/>
    <property type="match status" value="1"/>
</dbReference>
<evidence type="ECO:0000313" key="7">
    <source>
        <dbReference type="Proteomes" id="UP000188604"/>
    </source>
</evidence>
<sequence length="222" mass="23948">MTNAVVFHDVTLRQGARVLVRHVSLALPAGAFALLRGANGTGKTTLLRTLMGLHPVAEGHITILNAPPAQARQRIGYLPQMRQLPAPQLEGRALVAAAWRGTRWGLPVLGRTGRAAVDRALRLADAEKLARQPVAQLSGGERQRLALAQTLLNQPPLLLLDEPLAGLDTERQVETATLLGRLHRESDMTILVSVHGETALDRFATHEIILEGASAALRDARI</sequence>
<dbReference type="AlphaFoldDB" id="A0A1U9KPL0"/>
<keyword evidence="4" id="KW-0862">Zinc</keyword>
<proteinExistence type="predicted"/>
<dbReference type="Gene3D" id="3.40.50.300">
    <property type="entry name" value="P-loop containing nucleotide triphosphate hydrolases"/>
    <property type="match status" value="1"/>
</dbReference>
<dbReference type="InterPro" id="IPR017871">
    <property type="entry name" value="ABC_transporter-like_CS"/>
</dbReference>
<dbReference type="EMBL" id="CP014691">
    <property type="protein sequence ID" value="AQS87761.1"/>
    <property type="molecule type" value="Genomic_DNA"/>
</dbReference>
<dbReference type="InterPro" id="IPR027417">
    <property type="entry name" value="P-loop_NTPase"/>
</dbReference>
<evidence type="ECO:0000256" key="2">
    <source>
        <dbReference type="ARBA" id="ARBA00022741"/>
    </source>
</evidence>
<dbReference type="PROSITE" id="PS50893">
    <property type="entry name" value="ABC_TRANSPORTER_2"/>
    <property type="match status" value="1"/>
</dbReference>
<protein>
    <submittedName>
        <fullName evidence="6">Uncharacterized protein</fullName>
    </submittedName>
</protein>
<name>A0A1U9KPL0_9PROT</name>
<keyword evidence="2" id="KW-0547">Nucleotide-binding</keyword>
<dbReference type="KEGG" id="nch:A0U93_07220"/>
<gene>
    <name evidence="6" type="ORF">A0U93_07220</name>
</gene>
<evidence type="ECO:0000256" key="1">
    <source>
        <dbReference type="ARBA" id="ARBA00022448"/>
    </source>
</evidence>
<keyword evidence="5" id="KW-0406">Ion transport</keyword>
<keyword evidence="3" id="KW-0067">ATP-binding</keyword>
<dbReference type="GO" id="GO:0006829">
    <property type="term" value="P:zinc ion transport"/>
    <property type="evidence" value="ECO:0007669"/>
    <property type="project" value="UniProtKB-KW"/>
</dbReference>
<dbReference type="SMART" id="SM00382">
    <property type="entry name" value="AAA"/>
    <property type="match status" value="1"/>
</dbReference>
<reference evidence="6 7" key="1">
    <citation type="submission" date="2016-03" db="EMBL/GenBank/DDBJ databases">
        <title>Acetic acid bacteria sequencing.</title>
        <authorList>
            <person name="Brandt J."/>
            <person name="Jakob F."/>
            <person name="Vogel R.F."/>
        </authorList>
    </citation>
    <scope>NUCLEOTIDE SEQUENCE [LARGE SCALE GENOMIC DNA]</scope>
    <source>
        <strain evidence="6 7">NBRC 101099</strain>
    </source>
</reference>
<dbReference type="RefSeq" id="WP_077806754.1">
    <property type="nucleotide sequence ID" value="NZ_BJXS01000002.1"/>
</dbReference>
<keyword evidence="4" id="KW-0864">Zinc transport</keyword>
<evidence type="ECO:0000256" key="4">
    <source>
        <dbReference type="ARBA" id="ARBA00022906"/>
    </source>
</evidence>
<evidence type="ECO:0000256" key="3">
    <source>
        <dbReference type="ARBA" id="ARBA00022840"/>
    </source>
</evidence>
<dbReference type="InterPro" id="IPR003593">
    <property type="entry name" value="AAA+_ATPase"/>
</dbReference>